<dbReference type="Proteomes" id="UP001732700">
    <property type="component" value="Chromosome 6C"/>
</dbReference>
<evidence type="ECO:0000313" key="2">
    <source>
        <dbReference type="Proteomes" id="UP001732700"/>
    </source>
</evidence>
<keyword evidence="2" id="KW-1185">Reference proteome</keyword>
<dbReference type="EnsemblPlants" id="AVESA.00010b.r2.6CG1079130.1">
    <property type="protein sequence ID" value="AVESA.00010b.r2.6CG1079130.1.CDS"/>
    <property type="gene ID" value="AVESA.00010b.r2.6CG1079130"/>
</dbReference>
<organism evidence="1 2">
    <name type="scientific">Avena sativa</name>
    <name type="common">Oat</name>
    <dbReference type="NCBI Taxonomy" id="4498"/>
    <lineage>
        <taxon>Eukaryota</taxon>
        <taxon>Viridiplantae</taxon>
        <taxon>Streptophyta</taxon>
        <taxon>Embryophyta</taxon>
        <taxon>Tracheophyta</taxon>
        <taxon>Spermatophyta</taxon>
        <taxon>Magnoliopsida</taxon>
        <taxon>Liliopsida</taxon>
        <taxon>Poales</taxon>
        <taxon>Poaceae</taxon>
        <taxon>BOP clade</taxon>
        <taxon>Pooideae</taxon>
        <taxon>Poodae</taxon>
        <taxon>Poeae</taxon>
        <taxon>Poeae Chloroplast Group 1 (Aveneae type)</taxon>
        <taxon>Aveninae</taxon>
        <taxon>Avena</taxon>
    </lineage>
</organism>
<reference evidence="1" key="1">
    <citation type="submission" date="2021-05" db="EMBL/GenBank/DDBJ databases">
        <authorList>
            <person name="Scholz U."/>
            <person name="Mascher M."/>
            <person name="Fiebig A."/>
        </authorList>
    </citation>
    <scope>NUCLEOTIDE SEQUENCE [LARGE SCALE GENOMIC DNA]</scope>
</reference>
<proteinExistence type="predicted"/>
<name>A0ACD5Z1F9_AVESA</name>
<sequence>MPVAMDRAELTTDQVLKRDIPWETYMSTKLISSTCLQLLRRYDHKPEAQRGPLLDEDGPSYVRVFLDILRSISKEETVEYVLALIDEMLAANPKRAALFYDKSLSGEEIYDPFLRQNGMVPNGEASNSKSKLTSIHDVLKGLVDWLCSQLRSPTHPNCSIPTATHCLATLLKETYVRTLFVQADGLLYETCLCIWLLSFYDAAVDYLSTTRVMPRLVEVVKGSTKEKVVRVVVMSFRNLLAKGAFAAQMIDLGLPHIVQNLKAQAWSDEDLLDALNQLEVGLKENLKRLSSFDKYKQQVLLGHLDWSPMHKDPNFWRENITNFEENDFQILRVLMTVIDTSTDTTALAVACYDLSQFLQYHPSGRLVVADLKAKDRVMKLMNHDNAEVRKNSLLCVQRLFLGAKYASFLQA</sequence>
<protein>
    <submittedName>
        <fullName evidence="1">Uncharacterized protein</fullName>
    </submittedName>
</protein>
<evidence type="ECO:0000313" key="1">
    <source>
        <dbReference type="EnsemblPlants" id="AVESA.00010b.r2.6CG1079130.1.CDS"/>
    </source>
</evidence>
<reference evidence="1" key="2">
    <citation type="submission" date="2025-09" db="UniProtKB">
        <authorList>
            <consortium name="EnsemblPlants"/>
        </authorList>
    </citation>
    <scope>IDENTIFICATION</scope>
</reference>
<accession>A0ACD5Z1F9</accession>